<name>A0A6G4MQG0_9ENTR</name>
<accession>A0A6G4MQG0</accession>
<sequence>MKTGDKTRKAINSQRAAAQRQGYLEHAERLRKGIELYDQWKAEQAETTANE</sequence>
<proteinExistence type="predicted"/>
<dbReference type="AlphaFoldDB" id="A0A6G4MQG0"/>
<dbReference type="RefSeq" id="WP_163358893.1">
    <property type="nucleotide sequence ID" value="NZ_BEFY01000121.1"/>
</dbReference>
<evidence type="ECO:0000313" key="2">
    <source>
        <dbReference type="EMBL" id="NGF43463.1"/>
    </source>
</evidence>
<gene>
    <name evidence="2" type="ORF">G5635_13695</name>
</gene>
<comment type="caution">
    <text evidence="2">The sequence shown here is derived from an EMBL/GenBank/DDBJ whole genome shotgun (WGS) entry which is preliminary data.</text>
</comment>
<feature type="region of interest" description="Disordered" evidence="1">
    <location>
        <begin position="1"/>
        <end position="22"/>
    </location>
</feature>
<dbReference type="EMBL" id="JAAJRM010000003">
    <property type="protein sequence ID" value="NGF43463.1"/>
    <property type="molecule type" value="Genomic_DNA"/>
</dbReference>
<protein>
    <submittedName>
        <fullName evidence="2">Uncharacterized protein</fullName>
    </submittedName>
</protein>
<reference evidence="2" key="1">
    <citation type="submission" date="2020-02" db="EMBL/GenBank/DDBJ databases">
        <title>WGS of Carbapenem-Resistant Enterobacteriaceae.</title>
        <authorList>
            <person name="Tokajian S."/>
            <person name="El Chaar M."/>
            <person name="El Khoury M."/>
        </authorList>
    </citation>
    <scope>NUCLEOTIDE SEQUENCE</scope>
    <source>
        <strain evidence="2">EHM_71</strain>
    </source>
</reference>
<organism evidence="2">
    <name type="scientific">Enterobacter hormaechei</name>
    <dbReference type="NCBI Taxonomy" id="158836"/>
    <lineage>
        <taxon>Bacteria</taxon>
        <taxon>Pseudomonadati</taxon>
        <taxon>Pseudomonadota</taxon>
        <taxon>Gammaproteobacteria</taxon>
        <taxon>Enterobacterales</taxon>
        <taxon>Enterobacteriaceae</taxon>
        <taxon>Enterobacter</taxon>
        <taxon>Enterobacter cloacae complex</taxon>
    </lineage>
</organism>
<evidence type="ECO:0000256" key="1">
    <source>
        <dbReference type="SAM" id="MobiDB-lite"/>
    </source>
</evidence>